<feature type="region of interest" description="Disordered" evidence="1">
    <location>
        <begin position="684"/>
        <end position="799"/>
    </location>
</feature>
<feature type="region of interest" description="Disordered" evidence="1">
    <location>
        <begin position="175"/>
        <end position="224"/>
    </location>
</feature>
<dbReference type="AlphaFoldDB" id="A0A9P0AQB8"/>
<feature type="region of interest" description="Disordered" evidence="1">
    <location>
        <begin position="24"/>
        <end position="53"/>
    </location>
</feature>
<keyword evidence="3" id="KW-1185">Reference proteome</keyword>
<protein>
    <submittedName>
        <fullName evidence="2">Uncharacterized protein</fullName>
    </submittedName>
</protein>
<feature type="region of interest" description="Disordered" evidence="1">
    <location>
        <begin position="89"/>
        <end position="118"/>
    </location>
</feature>
<name>A0A9P0AQB8_BEMTA</name>
<feature type="compositionally biased region" description="Polar residues" evidence="1">
    <location>
        <begin position="35"/>
        <end position="53"/>
    </location>
</feature>
<feature type="region of interest" description="Disordered" evidence="1">
    <location>
        <begin position="891"/>
        <end position="913"/>
    </location>
</feature>
<feature type="compositionally biased region" description="Pro residues" evidence="1">
    <location>
        <begin position="784"/>
        <end position="799"/>
    </location>
</feature>
<feature type="compositionally biased region" description="Basic and acidic residues" evidence="1">
    <location>
        <begin position="197"/>
        <end position="210"/>
    </location>
</feature>
<evidence type="ECO:0000313" key="2">
    <source>
        <dbReference type="EMBL" id="CAH0395855.1"/>
    </source>
</evidence>
<dbReference type="Proteomes" id="UP001152759">
    <property type="component" value="Chromosome 9"/>
</dbReference>
<feature type="compositionally biased region" description="Basic and acidic residues" evidence="1">
    <location>
        <begin position="712"/>
        <end position="766"/>
    </location>
</feature>
<feature type="region of interest" description="Disordered" evidence="1">
    <location>
        <begin position="548"/>
        <end position="579"/>
    </location>
</feature>
<feature type="compositionally biased region" description="Polar residues" evidence="1">
    <location>
        <begin position="175"/>
        <end position="194"/>
    </location>
</feature>
<reference evidence="2" key="1">
    <citation type="submission" date="2021-12" db="EMBL/GenBank/DDBJ databases">
        <authorList>
            <person name="King R."/>
        </authorList>
    </citation>
    <scope>NUCLEOTIDE SEQUENCE</scope>
</reference>
<organism evidence="2 3">
    <name type="scientific">Bemisia tabaci</name>
    <name type="common">Sweetpotato whitefly</name>
    <name type="synonym">Aleurodes tabaci</name>
    <dbReference type="NCBI Taxonomy" id="7038"/>
    <lineage>
        <taxon>Eukaryota</taxon>
        <taxon>Metazoa</taxon>
        <taxon>Ecdysozoa</taxon>
        <taxon>Arthropoda</taxon>
        <taxon>Hexapoda</taxon>
        <taxon>Insecta</taxon>
        <taxon>Pterygota</taxon>
        <taxon>Neoptera</taxon>
        <taxon>Paraneoptera</taxon>
        <taxon>Hemiptera</taxon>
        <taxon>Sternorrhyncha</taxon>
        <taxon>Aleyrodoidea</taxon>
        <taxon>Aleyrodidae</taxon>
        <taxon>Aleyrodinae</taxon>
        <taxon>Bemisia</taxon>
    </lineage>
</organism>
<accession>A0A9P0AQB8</accession>
<feature type="compositionally biased region" description="Polar residues" evidence="1">
    <location>
        <begin position="767"/>
        <end position="779"/>
    </location>
</feature>
<gene>
    <name evidence="2" type="ORF">BEMITA_LOCUS13990</name>
</gene>
<feature type="compositionally biased region" description="Polar residues" evidence="1">
    <location>
        <begin position="700"/>
        <end position="711"/>
    </location>
</feature>
<evidence type="ECO:0000256" key="1">
    <source>
        <dbReference type="SAM" id="MobiDB-lite"/>
    </source>
</evidence>
<evidence type="ECO:0000313" key="3">
    <source>
        <dbReference type="Proteomes" id="UP001152759"/>
    </source>
</evidence>
<dbReference type="EMBL" id="OU963870">
    <property type="protein sequence ID" value="CAH0395855.1"/>
    <property type="molecule type" value="Genomic_DNA"/>
</dbReference>
<feature type="compositionally biased region" description="Basic residues" evidence="1">
    <location>
        <begin position="895"/>
        <end position="908"/>
    </location>
</feature>
<feature type="region of interest" description="Disordered" evidence="1">
    <location>
        <begin position="831"/>
        <end position="856"/>
    </location>
</feature>
<feature type="region of interest" description="Disordered" evidence="1">
    <location>
        <begin position="618"/>
        <end position="654"/>
    </location>
</feature>
<proteinExistence type="predicted"/>
<feature type="compositionally biased region" description="Polar residues" evidence="1">
    <location>
        <begin position="624"/>
        <end position="636"/>
    </location>
</feature>
<feature type="compositionally biased region" description="Polar residues" evidence="1">
    <location>
        <begin position="211"/>
        <end position="224"/>
    </location>
</feature>
<sequence>MNRVEISRTESTSTPTEIWGQKLTPKNRTRDFVNHYTTPKSTNDEFLSETTTPQTKVRIVNSSRVGNMLNNHNEKVKIVRSSKIRDLSSSSHPFLSSSPHPYLSSSPHPYLSSSPHPYLSSSSDLNIKLVNSSDEDNKNTLLNWNSQNSYWSDRNSTWDSPDSLNSDNATINSQNSFLSGDNSTWNGKNPQWNGENAEEKGTGSKEEVDLSNHNLNPKVTSSPRIDTDRTVMIGSENDTFFVVKVQGPTESVPDSEFAAAEDHNYINNPEFFHKNGEAFPSASGSAFPSKSPEEPTTEVVPFYPILPDQHPNLLRRPMFEKNLYQDNFTFSPYVYPPQFQKLSSSFPNHGPDCRHGPTQANFALRRRPLKRTTAYNSVPSARAYLKKTSPGMPNVVKHTIKVYEREVDDDDGLFSSDDSAPSGSGGFFGVDFSDLAARTKRAPIISQIMDSIMGMVDLTTSEDNQPMKIISSMSGLPSSDKYLYLPIREEDAPEYIPVMENIVVKHGTVIKKNPFPPVPIAQPLIQPIPSIQPFQPLVRHVRRPKVRATSDGAREVPPWSLTALPPPLPTVNPSSRTGKSPLPWALQPLPPPLPTIHPSSSINYQLWLLQPATTYPSEPGVDATTGNANSYTVSNDSKPDPHFRPGNNGAVTIKLNPKRGKDIQMVKSIDLTKQFENQNINYYNKINNGSRDSYPAYSDTYRQSRPSSDNQYDTRQRPSHDNQYDPRQRPSHDNQYDTRQRPSHDHQYDTRQRPSHDNQIDSRPEQSNDGFPSNFQTSGGFVPSRPPPGYRRPVAKPPKPPALLLKIVPHEQSMIIESPIKFNLELRETNQGRSQYGRSHSPRRVKSPPIPGVGRYKEGRTDIEFFKPVVIDIDGDGSQRLMTEEELVREDSRHFRSGSGHRKRKSRPREKVADSVRLPLNLHETYEAKVPAKAPAPFDLEYDQSTVRKTNESSRILLAVR</sequence>